<keyword evidence="5" id="KW-1185">Reference proteome</keyword>
<evidence type="ECO:0000256" key="1">
    <source>
        <dbReference type="ARBA" id="ARBA00022630"/>
    </source>
</evidence>
<sequence length="390" mass="41912">MTLVSKRIKKVIVMMESKWSCEPPALKIGDLVARVPIVQGGMGVGISLAGLASAVARAGGIGVISAALVGIYEGEAYFFKNPTEANIQGIKRQIALAKKKAPGGIIGVNIMVALTDFEPLCRAACEAGADILFCGAGLPLNLPELRPEGANTKLVPIVSSPRAAQLVAKRWWSKYQYVPDAVVVEGPKAGGHLGFAPDKIEAEESRLEVLVPQVLEAMKPFEDKAGKPIPVIPAGGIYTGRDIYYYINKLGAAGVQMATRFVATHECDAAPAFKEAFVKATKEDLTIIKSPVGLPGRAIRGTFIKEVEAGKKKPYKCIYHCLKTCDYRKSPYCIAAALINAQRGRLEAGFVFAGANAWRVDKIVSVQELIDELIEEYCQALKEDQEGPRA</sequence>
<reference evidence="4 5" key="1">
    <citation type="submission" date="2016-04" db="EMBL/GenBank/DDBJ databases">
        <title>Genome analysis of Thermosulfurimonas dismutans, the first thermophilic sulfur-disproportionating bacterium of the phylum Thermodesulfobacteria.</title>
        <authorList>
            <person name="Mardanov A.V."/>
            <person name="Beletsky A.V."/>
            <person name="Kadnikov V.V."/>
            <person name="Slobodkin A.I."/>
            <person name="Ravin N.V."/>
        </authorList>
    </citation>
    <scope>NUCLEOTIDE SEQUENCE [LARGE SCALE GENOMIC DNA]</scope>
    <source>
        <strain evidence="4 5">S95</strain>
    </source>
</reference>
<dbReference type="SUPFAM" id="SSF51412">
    <property type="entry name" value="Inosine monophosphate dehydrogenase (IMPDH)"/>
    <property type="match status" value="1"/>
</dbReference>
<dbReference type="PATRIC" id="fig|999894.6.peg.368"/>
<evidence type="ECO:0000313" key="4">
    <source>
        <dbReference type="EMBL" id="OAQ21849.1"/>
    </source>
</evidence>
<dbReference type="Proteomes" id="UP000078390">
    <property type="component" value="Unassembled WGS sequence"/>
</dbReference>
<dbReference type="CDD" id="cd04730">
    <property type="entry name" value="NPD_like"/>
    <property type="match status" value="1"/>
</dbReference>
<accession>A0A179D7Z8</accession>
<gene>
    <name evidence="4" type="ORF">TDIS_0367</name>
</gene>
<dbReference type="PANTHER" id="PTHR32332">
    <property type="entry name" value="2-NITROPROPANE DIOXYGENASE"/>
    <property type="match status" value="1"/>
</dbReference>
<organism evidence="4 5">
    <name type="scientific">Thermosulfurimonas dismutans</name>
    <dbReference type="NCBI Taxonomy" id="999894"/>
    <lineage>
        <taxon>Bacteria</taxon>
        <taxon>Pseudomonadati</taxon>
        <taxon>Thermodesulfobacteriota</taxon>
        <taxon>Thermodesulfobacteria</taxon>
        <taxon>Thermodesulfobacteriales</taxon>
        <taxon>Thermodesulfobacteriaceae</taxon>
        <taxon>Thermosulfurimonas</taxon>
    </lineage>
</organism>
<dbReference type="STRING" id="999894.TDIS_0367"/>
<dbReference type="Pfam" id="PF03060">
    <property type="entry name" value="NMO"/>
    <property type="match status" value="1"/>
</dbReference>
<protein>
    <submittedName>
        <fullName evidence="4">Enoyl-[acyl-carrier-protein] reductase [FMN]</fullName>
        <ecNumber evidence="4">1.3.1.9</ecNumber>
    </submittedName>
</protein>
<evidence type="ECO:0000256" key="2">
    <source>
        <dbReference type="ARBA" id="ARBA00022643"/>
    </source>
</evidence>
<name>A0A179D7Z8_9BACT</name>
<keyword evidence="1" id="KW-0285">Flavoprotein</keyword>
<dbReference type="Gene3D" id="3.20.20.70">
    <property type="entry name" value="Aldolase class I"/>
    <property type="match status" value="1"/>
</dbReference>
<dbReference type="InterPro" id="IPR013785">
    <property type="entry name" value="Aldolase_TIM"/>
</dbReference>
<dbReference type="EC" id="1.3.1.9" evidence="4"/>
<evidence type="ECO:0000313" key="5">
    <source>
        <dbReference type="Proteomes" id="UP000078390"/>
    </source>
</evidence>
<keyword evidence="3 4" id="KW-0560">Oxidoreductase</keyword>
<dbReference type="EMBL" id="LWLG01000001">
    <property type="protein sequence ID" value="OAQ21849.1"/>
    <property type="molecule type" value="Genomic_DNA"/>
</dbReference>
<keyword evidence="2" id="KW-0288">FMN</keyword>
<dbReference type="GO" id="GO:0018580">
    <property type="term" value="F:nitronate monooxygenase activity"/>
    <property type="evidence" value="ECO:0007669"/>
    <property type="project" value="InterPro"/>
</dbReference>
<proteinExistence type="predicted"/>
<dbReference type="PANTHER" id="PTHR32332:SF18">
    <property type="entry name" value="2-NITROPROPANE DIOXYGENASE"/>
    <property type="match status" value="1"/>
</dbReference>
<dbReference type="InterPro" id="IPR004136">
    <property type="entry name" value="NMO"/>
</dbReference>
<evidence type="ECO:0000256" key="3">
    <source>
        <dbReference type="ARBA" id="ARBA00023002"/>
    </source>
</evidence>
<comment type="caution">
    <text evidence="4">The sequence shown here is derived from an EMBL/GenBank/DDBJ whole genome shotgun (WGS) entry which is preliminary data.</text>
</comment>
<dbReference type="AlphaFoldDB" id="A0A179D7Z8"/>
<dbReference type="GO" id="GO:0004318">
    <property type="term" value="F:enoyl-[acyl-carrier-protein] reductase (NADH) activity"/>
    <property type="evidence" value="ECO:0007669"/>
    <property type="project" value="UniProtKB-EC"/>
</dbReference>